<evidence type="ECO:0000256" key="3">
    <source>
        <dbReference type="ARBA" id="ARBA00008669"/>
    </source>
</evidence>
<dbReference type="GO" id="GO:0006606">
    <property type="term" value="P:protein import into nucleus"/>
    <property type="evidence" value="ECO:0007669"/>
    <property type="project" value="TreeGrafter"/>
</dbReference>
<name>A0A0R3RFB7_9BILA</name>
<evidence type="ECO:0000256" key="4">
    <source>
        <dbReference type="ARBA" id="ARBA00018945"/>
    </source>
</evidence>
<evidence type="ECO:0000256" key="5">
    <source>
        <dbReference type="ARBA" id="ARBA00022448"/>
    </source>
</evidence>
<dbReference type="GO" id="GO:0031267">
    <property type="term" value="F:small GTPase binding"/>
    <property type="evidence" value="ECO:0007669"/>
    <property type="project" value="InterPro"/>
</dbReference>
<dbReference type="SMART" id="SM00913">
    <property type="entry name" value="IBN_N"/>
    <property type="match status" value="1"/>
</dbReference>
<dbReference type="STRING" id="1147741.A0A0R3RFB7"/>
<dbReference type="AlphaFoldDB" id="A0A0R3RFB7"/>
<organism evidence="11 12">
    <name type="scientific">Elaeophora elaphi</name>
    <dbReference type="NCBI Taxonomy" id="1147741"/>
    <lineage>
        <taxon>Eukaryota</taxon>
        <taxon>Metazoa</taxon>
        <taxon>Ecdysozoa</taxon>
        <taxon>Nematoda</taxon>
        <taxon>Chromadorea</taxon>
        <taxon>Rhabditida</taxon>
        <taxon>Spirurina</taxon>
        <taxon>Spiruromorpha</taxon>
        <taxon>Filarioidea</taxon>
        <taxon>Onchocercidae</taxon>
        <taxon>Elaeophora</taxon>
    </lineage>
</organism>
<evidence type="ECO:0000256" key="1">
    <source>
        <dbReference type="ARBA" id="ARBA00004123"/>
    </source>
</evidence>
<dbReference type="GO" id="GO:0005635">
    <property type="term" value="C:nuclear envelope"/>
    <property type="evidence" value="ECO:0007669"/>
    <property type="project" value="TreeGrafter"/>
</dbReference>
<keyword evidence="8" id="KW-0539">Nucleus</keyword>
<reference evidence="12" key="1">
    <citation type="submission" date="2017-02" db="UniProtKB">
        <authorList>
            <consortium name="WormBaseParasite"/>
        </authorList>
    </citation>
    <scope>IDENTIFICATION</scope>
</reference>
<dbReference type="InterPro" id="IPR011989">
    <property type="entry name" value="ARM-like"/>
</dbReference>
<dbReference type="WBParaSite" id="EEL_0000004401-mRNA-1">
    <property type="protein sequence ID" value="EEL_0000004401-mRNA-1"/>
    <property type="gene ID" value="EEL_0000004401"/>
</dbReference>
<keyword evidence="11" id="KW-1185">Reference proteome</keyword>
<dbReference type="Gene3D" id="1.25.10.10">
    <property type="entry name" value="Leucine-rich Repeat Variant"/>
    <property type="match status" value="1"/>
</dbReference>
<evidence type="ECO:0000256" key="8">
    <source>
        <dbReference type="ARBA" id="ARBA00023242"/>
    </source>
</evidence>
<dbReference type="InterPro" id="IPR001494">
    <property type="entry name" value="Importin-beta_N"/>
</dbReference>
<evidence type="ECO:0000256" key="7">
    <source>
        <dbReference type="ARBA" id="ARBA00022927"/>
    </source>
</evidence>
<dbReference type="InterPro" id="IPR016024">
    <property type="entry name" value="ARM-type_fold"/>
</dbReference>
<keyword evidence="5" id="KW-0813">Transport</keyword>
<evidence type="ECO:0000313" key="12">
    <source>
        <dbReference type="WBParaSite" id="EEL_0000004401-mRNA-1"/>
    </source>
</evidence>
<sequence>MAPGAEAIVVAECLKRTLEPSAQIRRIAENELKQMEQLPGYGMVCFDLIFDQQILPAVALASAVSLKNFVKENWNKEKCLVEINDTERAQLRSRALESMLGTSGNIQKQLSQVVCVMGKHDFPEEWPDLITILAKNLTAVDPDKLTSTLCTLDELCKKYRYEVKSNKLWQELVLVLQAIAAPLTDLFAKMVECIPNKEMMSEVECQSWIEVTTLVTKCFHSLCSQDLPEYFEDHLSIWMNGFVALLRLEIPQMDVKSIDSEANILDKLKCCICEIITLYSQRYEEEVMPFMMPTDANTTTQEKEQRCWLIECVWQLLVSIDQKARYDTLVNASLGFLSSICQRSQYSAIFEHEEMLKTLYGDVIIKNVMLRKCDFELFEDDPFEYMRKDIEGSDIGTRRRGASDFLRALCRRPDESRILGILSGVLQSFLQESVADLTNNWLKKDVVYCLITAVAVKAETAKHGATLTSDLVDVIDFYQTHVHSDLFMDNINALPILKTDALKYIVVFRNHLWPNHLVEVISALLKLLSSRHAILHQYTAYALERLMLVRSKETGKVLLTHENVPVGPLIVALFACFETDPKAQNLHYIMKALMRCFNIIDVETAKSSAHIVHKLATMIGVAVKNPVNPLHLHFVFESLCVLIRQVYAVVDGGIDKLVVPLIESIFSSDAIEFVPYALQITALLLDQAEAQKQKTGTSCVDSYLPFFGNLMKGELWLRTANIPAALLVIESFMRSHGKHILDNYANSLLAVFQKLISSKALDQHGFQLASIFLHYVNQANVLTESALLIPMLRRIQFTKTTKFMKNFVLFLARFAIVRGSITLWQVLESIQTGMFMMVVEKILIPELDKMFNTTTYDEKRLCCIGFANLAAETVDKLGLQYGILVESLVRLVEASACGPTPLNADDIEEQGTVFSTLELERNDPYCKLSYAQHPDTIAAEIVNFKAYLAEAVMVRAVILKADSASCINEEIRGFLTGYAQQV</sequence>
<dbReference type="Pfam" id="PF08506">
    <property type="entry name" value="Cse1"/>
    <property type="match status" value="1"/>
</dbReference>
<dbReference type="InterPro" id="IPR013713">
    <property type="entry name" value="XPO2_central"/>
</dbReference>
<evidence type="ECO:0000256" key="2">
    <source>
        <dbReference type="ARBA" id="ARBA00004496"/>
    </source>
</evidence>
<proteinExistence type="inferred from homology"/>
<comment type="similarity">
    <text evidence="3">Belongs to the XPO2/CSE1 family.</text>
</comment>
<dbReference type="InterPro" id="IPR005043">
    <property type="entry name" value="XPO2_C"/>
</dbReference>
<evidence type="ECO:0000259" key="10">
    <source>
        <dbReference type="PROSITE" id="PS50166"/>
    </source>
</evidence>
<dbReference type="GO" id="GO:0005049">
    <property type="term" value="F:nuclear export signal receptor activity"/>
    <property type="evidence" value="ECO:0007669"/>
    <property type="project" value="TreeGrafter"/>
</dbReference>
<evidence type="ECO:0000256" key="6">
    <source>
        <dbReference type="ARBA" id="ARBA00022490"/>
    </source>
</evidence>
<evidence type="ECO:0000256" key="9">
    <source>
        <dbReference type="ARBA" id="ARBA00030693"/>
    </source>
</evidence>
<dbReference type="SUPFAM" id="SSF48371">
    <property type="entry name" value="ARM repeat"/>
    <property type="match status" value="1"/>
</dbReference>
<dbReference type="PROSITE" id="PS50166">
    <property type="entry name" value="IMPORTIN_B_NT"/>
    <property type="match status" value="1"/>
</dbReference>
<protein>
    <recommendedName>
        <fullName evidence="4">Exportin-2</fullName>
    </recommendedName>
    <alternativeName>
        <fullName evidence="9">Importin-alpha re-exporter</fullName>
    </alternativeName>
</protein>
<dbReference type="Proteomes" id="UP000050640">
    <property type="component" value="Unplaced"/>
</dbReference>
<dbReference type="GO" id="GO:0006611">
    <property type="term" value="P:protein export from nucleus"/>
    <property type="evidence" value="ECO:0007669"/>
    <property type="project" value="TreeGrafter"/>
</dbReference>
<accession>A0A0R3RFB7</accession>
<dbReference type="GO" id="GO:0005829">
    <property type="term" value="C:cytosol"/>
    <property type="evidence" value="ECO:0007669"/>
    <property type="project" value="TreeGrafter"/>
</dbReference>
<dbReference type="Pfam" id="PF03810">
    <property type="entry name" value="IBN_N"/>
    <property type="match status" value="1"/>
</dbReference>
<keyword evidence="6" id="KW-0963">Cytoplasm</keyword>
<dbReference type="PANTHER" id="PTHR10997">
    <property type="entry name" value="IMPORTIN-7, 8, 11"/>
    <property type="match status" value="1"/>
</dbReference>
<comment type="subcellular location">
    <subcellularLocation>
        <location evidence="2">Cytoplasm</location>
    </subcellularLocation>
    <subcellularLocation>
        <location evidence="1">Nucleus</location>
    </subcellularLocation>
</comment>
<feature type="domain" description="Importin N-terminal" evidence="10">
    <location>
        <begin position="28"/>
        <end position="101"/>
    </location>
</feature>
<evidence type="ECO:0000313" key="11">
    <source>
        <dbReference type="Proteomes" id="UP000050640"/>
    </source>
</evidence>
<dbReference type="PANTHER" id="PTHR10997:SF8">
    <property type="entry name" value="EXPORTIN-2"/>
    <property type="match status" value="1"/>
</dbReference>
<dbReference type="Pfam" id="PF03378">
    <property type="entry name" value="CAS_CSE1"/>
    <property type="match status" value="1"/>
</dbReference>
<keyword evidence="7" id="KW-0653">Protein transport</keyword>